<organism evidence="1 2">
    <name type="scientific">Ranatra chinensis</name>
    <dbReference type="NCBI Taxonomy" id="642074"/>
    <lineage>
        <taxon>Eukaryota</taxon>
        <taxon>Metazoa</taxon>
        <taxon>Ecdysozoa</taxon>
        <taxon>Arthropoda</taxon>
        <taxon>Hexapoda</taxon>
        <taxon>Insecta</taxon>
        <taxon>Pterygota</taxon>
        <taxon>Neoptera</taxon>
        <taxon>Paraneoptera</taxon>
        <taxon>Hemiptera</taxon>
        <taxon>Heteroptera</taxon>
        <taxon>Panheteroptera</taxon>
        <taxon>Nepomorpha</taxon>
        <taxon>Nepidae</taxon>
        <taxon>Ranatrinae</taxon>
        <taxon>Ranatra</taxon>
    </lineage>
</organism>
<dbReference type="EMBL" id="JBFDAA010000016">
    <property type="protein sequence ID" value="KAL1116967.1"/>
    <property type="molecule type" value="Genomic_DNA"/>
</dbReference>
<sequence>MLTCDVFTRDITQVHKHPLATMDPGTSRCKLGPADKPREVRVKLISIKRGIYNPYLRTFRKYEMDNTLGKLADEHCRTSIPIDKEMPTNPFYQYDPPSSYIGGYDEMGFLKERQWKEDPYSKSLAFLSEPHLPPFWARLKRSVPLGEGSIINIPTVR</sequence>
<name>A0ABD0Y1A6_9HEMI</name>
<dbReference type="Proteomes" id="UP001558652">
    <property type="component" value="Unassembled WGS sequence"/>
</dbReference>
<keyword evidence="2" id="KW-1185">Reference proteome</keyword>
<accession>A0ABD0Y1A6</accession>
<protein>
    <submittedName>
        <fullName evidence="1">Uncharacterized protein</fullName>
    </submittedName>
</protein>
<dbReference type="AlphaFoldDB" id="A0ABD0Y1A6"/>
<gene>
    <name evidence="1" type="ORF">AAG570_004295</name>
</gene>
<proteinExistence type="predicted"/>
<reference evidence="1 2" key="1">
    <citation type="submission" date="2024-07" db="EMBL/GenBank/DDBJ databases">
        <title>Chromosome-level genome assembly of the water stick insect Ranatra chinensis (Heteroptera: Nepidae).</title>
        <authorList>
            <person name="Liu X."/>
        </authorList>
    </citation>
    <scope>NUCLEOTIDE SEQUENCE [LARGE SCALE GENOMIC DNA]</scope>
    <source>
        <strain evidence="1">Cailab_2021Rc</strain>
        <tissue evidence="1">Muscle</tissue>
    </source>
</reference>
<dbReference type="InterPro" id="IPR034584">
    <property type="entry name" value="SPMIP8"/>
</dbReference>
<evidence type="ECO:0000313" key="1">
    <source>
        <dbReference type="EMBL" id="KAL1116967.1"/>
    </source>
</evidence>
<evidence type="ECO:0000313" key="2">
    <source>
        <dbReference type="Proteomes" id="UP001558652"/>
    </source>
</evidence>
<dbReference type="Pfam" id="PF22574">
    <property type="entry name" value="SPMIP8"/>
    <property type="match status" value="1"/>
</dbReference>
<comment type="caution">
    <text evidence="1">The sequence shown here is derived from an EMBL/GenBank/DDBJ whole genome shotgun (WGS) entry which is preliminary data.</text>
</comment>